<protein>
    <submittedName>
        <fullName evidence="9">MFS transporter</fullName>
    </submittedName>
</protein>
<dbReference type="PROSITE" id="PS50850">
    <property type="entry name" value="MFS"/>
    <property type="match status" value="1"/>
</dbReference>
<comment type="caution">
    <text evidence="9">The sequence shown here is derived from an EMBL/GenBank/DDBJ whole genome shotgun (WGS) entry which is preliminary data.</text>
</comment>
<dbReference type="PANTHER" id="PTHR43414">
    <property type="entry name" value="MULTIDRUG RESISTANCE PROTEIN MDTG"/>
    <property type="match status" value="1"/>
</dbReference>
<name>A0ABT4QLS2_9BACL</name>
<evidence type="ECO:0000256" key="4">
    <source>
        <dbReference type="ARBA" id="ARBA00022692"/>
    </source>
</evidence>
<dbReference type="Proteomes" id="UP001527882">
    <property type="component" value="Unassembled WGS sequence"/>
</dbReference>
<evidence type="ECO:0000313" key="9">
    <source>
        <dbReference type="EMBL" id="MCZ8517811.1"/>
    </source>
</evidence>
<keyword evidence="2" id="KW-0813">Transport</keyword>
<feature type="transmembrane region" description="Helical" evidence="7">
    <location>
        <begin position="21"/>
        <end position="41"/>
    </location>
</feature>
<dbReference type="SUPFAM" id="SSF103473">
    <property type="entry name" value="MFS general substrate transporter"/>
    <property type="match status" value="1"/>
</dbReference>
<evidence type="ECO:0000256" key="2">
    <source>
        <dbReference type="ARBA" id="ARBA00022448"/>
    </source>
</evidence>
<feature type="transmembrane region" description="Helical" evidence="7">
    <location>
        <begin position="75"/>
        <end position="99"/>
    </location>
</feature>
<dbReference type="RefSeq" id="WP_269886337.1">
    <property type="nucleotide sequence ID" value="NZ_JAQAGZ010000057.1"/>
</dbReference>
<organism evidence="9 10">
    <name type="scientific">Paenibacillus gyeongsangnamensis</name>
    <dbReference type="NCBI Taxonomy" id="3388067"/>
    <lineage>
        <taxon>Bacteria</taxon>
        <taxon>Bacillati</taxon>
        <taxon>Bacillota</taxon>
        <taxon>Bacilli</taxon>
        <taxon>Bacillales</taxon>
        <taxon>Paenibacillaceae</taxon>
        <taxon>Paenibacillus</taxon>
    </lineage>
</organism>
<keyword evidence="10" id="KW-1185">Reference proteome</keyword>
<keyword evidence="4 7" id="KW-0812">Transmembrane</keyword>
<evidence type="ECO:0000313" key="10">
    <source>
        <dbReference type="Proteomes" id="UP001527882"/>
    </source>
</evidence>
<dbReference type="InterPro" id="IPR036259">
    <property type="entry name" value="MFS_trans_sf"/>
</dbReference>
<feature type="transmembrane region" description="Helical" evidence="7">
    <location>
        <begin position="137"/>
        <end position="155"/>
    </location>
</feature>
<comment type="subcellular location">
    <subcellularLocation>
        <location evidence="1">Cell membrane</location>
        <topology evidence="1">Multi-pass membrane protein</topology>
    </subcellularLocation>
</comment>
<dbReference type="InterPro" id="IPR011701">
    <property type="entry name" value="MFS"/>
</dbReference>
<evidence type="ECO:0000256" key="1">
    <source>
        <dbReference type="ARBA" id="ARBA00004651"/>
    </source>
</evidence>
<evidence type="ECO:0000256" key="7">
    <source>
        <dbReference type="SAM" id="Phobius"/>
    </source>
</evidence>
<feature type="transmembrane region" description="Helical" evidence="7">
    <location>
        <begin position="111"/>
        <end position="131"/>
    </location>
</feature>
<feature type="domain" description="Major facilitator superfamily (MFS) profile" evidence="8">
    <location>
        <begin position="1"/>
        <end position="164"/>
    </location>
</feature>
<proteinExistence type="predicted"/>
<dbReference type="PANTHER" id="PTHR43414:SF6">
    <property type="entry name" value="MULTIDRUG RESISTANCE PROTEIN MDTG"/>
    <property type="match status" value="1"/>
</dbReference>
<reference evidence="9 10" key="1">
    <citation type="submission" date="2022-12" db="EMBL/GenBank/DDBJ databases">
        <title>Draft genome sequence of Paenibacillus sp. dW9.</title>
        <authorList>
            <person name="Choi E.-W."/>
            <person name="Kim D.-U."/>
        </authorList>
    </citation>
    <scope>NUCLEOTIDE SEQUENCE [LARGE SCALE GENOMIC DNA]</scope>
    <source>
        <strain evidence="10">dW9</strain>
    </source>
</reference>
<feature type="transmembrane region" description="Helical" evidence="7">
    <location>
        <begin position="53"/>
        <end position="69"/>
    </location>
</feature>
<evidence type="ECO:0000256" key="5">
    <source>
        <dbReference type="ARBA" id="ARBA00022989"/>
    </source>
</evidence>
<accession>A0ABT4QLS2</accession>
<evidence type="ECO:0000259" key="8">
    <source>
        <dbReference type="PROSITE" id="PS50850"/>
    </source>
</evidence>
<dbReference type="InterPro" id="IPR020846">
    <property type="entry name" value="MFS_dom"/>
</dbReference>
<dbReference type="Pfam" id="PF07690">
    <property type="entry name" value="MFS_1"/>
    <property type="match status" value="1"/>
</dbReference>
<sequence length="164" mass="17544">MQLYVQQLVELGPGTIHTFEIMTGLIFASNALGTMISAPYLGRLGDRHGHLKILMCSLFLISVLYIPQAQITDPFILMGARFLTGLCIGGLIPSISSLLRSLTPSHIQGSVFSYNASASSLGNVIGSLFGGIVTSHLGIPIIIFIISGVFFLHFVTRGFGSFTP</sequence>
<dbReference type="Gene3D" id="1.20.1250.20">
    <property type="entry name" value="MFS general substrate transporter like domains"/>
    <property type="match status" value="1"/>
</dbReference>
<keyword evidence="5 7" id="KW-1133">Transmembrane helix</keyword>
<dbReference type="EMBL" id="JAQAGZ010000057">
    <property type="protein sequence ID" value="MCZ8517811.1"/>
    <property type="molecule type" value="Genomic_DNA"/>
</dbReference>
<evidence type="ECO:0000256" key="6">
    <source>
        <dbReference type="ARBA" id="ARBA00023136"/>
    </source>
</evidence>
<keyword evidence="6 7" id="KW-0472">Membrane</keyword>
<gene>
    <name evidence="9" type="ORF">O9H85_37125</name>
</gene>
<keyword evidence="3" id="KW-1003">Cell membrane</keyword>
<evidence type="ECO:0000256" key="3">
    <source>
        <dbReference type="ARBA" id="ARBA00022475"/>
    </source>
</evidence>